<sequence length="1146" mass="126092">MAANYGMPAAMPPEPSRKHDHPPRPPLDTHYSTGTSSSARRKRSANHVKSKPANPTVISNIIDSFEALTPPHLIHAEDARSESASLTSYSSDGASAIAPSVARSAIFPGSGMEFGRRSPIVEDALDAAQPPSIRTSRRPSGLSHHVLPSSERLQRDLDGYMRPVSVSSRNSSYSVLPKEKDLSARKQHSSESWIKRESISGEALSGDKRRSLRRVTSQETLRRPIVEDIPLPPDAADQVALSRAELIIARTPPPLNDNKGRLYLVESGESAEKVVRDSLLSETKSSEIEKSPQSSQKSPVSISTDQTTPSPKRLSPIKGPIVDSIPTRTSSLRATSASPAPAKRKDKKAKRATVAVSTPEELTRSKSHIPESSWADLGDDDETVKRIRELREQRKSRIEESRSSSLLAEIPRTLQEPDNIPETLRSARLSEDVKRELRVRPPPNRAATEPPSKAHKILGLAETRPMPSVVRQQDPIVRPRTGSISPEKLRRPQSRLEERAVPYLQQRAVMASSPTPPISLDYSYAQAVDALQGAEREIEQRPHQAQKPSKSSIILGTVSLPPLAEPEETSPTAARPRPKSARRKPDPASRWTHHPDLPLDPLERRKSRRKSMSDARKTRYFEDELALERRDSIEDAVLEFLQAPRLSQKVKHPRSGRVISFSEVGDPDGAAVFICVGMGLTRYVTAFYDELATTLRLRLITVDRPGVGGSEAYPVNDRSGPLSWPDDVLAICQHLGIANFSLLAHSAGAIYALATALILPHLIKGKVHLLAPWIPPSQLEAISHPTASAPPAGGLPRSQRILRVLPTSLFKAANSSFMTATSASLKPANKRQVQAAARERSREQSMSPTRAPDRPGTASNRPDYHRRESMMLMDQFMPTAHLMESFPIPVKEEEEDLMADPERRGSLFLGATATPTDPTFTFAQTALSAAEHAEREKKLEYTSRLTQRTWELATRDSNPATDLLVCLERNREIGFRYTDVSRQVIVTHGSEDKRVPVGNVKWLADQMNTRALAGWTDDHYSNNGVPQSRDGWADYMTSKGGCEVRVLDGEGHGLMASAPIMGDVLTEIAGYWAADKRGGIFAIAYNDAAAKVGMKAADEDDWTKTKPEQSSDGPETERVEFDPDDDAALNHPFPPRGPPLPIHGSR</sequence>
<feature type="region of interest" description="Disordered" evidence="1">
    <location>
        <begin position="163"/>
        <end position="194"/>
    </location>
</feature>
<feature type="compositionally biased region" description="Low complexity" evidence="1">
    <location>
        <begin position="326"/>
        <end position="341"/>
    </location>
</feature>
<protein>
    <recommendedName>
        <fullName evidence="2">AB hydrolase-1 domain-containing protein</fullName>
    </recommendedName>
</protein>
<dbReference type="Gene3D" id="3.40.50.1820">
    <property type="entry name" value="alpha/beta hydrolase"/>
    <property type="match status" value="1"/>
</dbReference>
<evidence type="ECO:0000313" key="4">
    <source>
        <dbReference type="Proteomes" id="UP001310594"/>
    </source>
</evidence>
<evidence type="ECO:0000256" key="1">
    <source>
        <dbReference type="SAM" id="MobiDB-lite"/>
    </source>
</evidence>
<feature type="region of interest" description="Disordered" evidence="1">
    <location>
        <begin position="1"/>
        <end position="56"/>
    </location>
</feature>
<organism evidence="3 4">
    <name type="scientific">Elasticomyces elasticus</name>
    <dbReference type="NCBI Taxonomy" id="574655"/>
    <lineage>
        <taxon>Eukaryota</taxon>
        <taxon>Fungi</taxon>
        <taxon>Dikarya</taxon>
        <taxon>Ascomycota</taxon>
        <taxon>Pezizomycotina</taxon>
        <taxon>Dothideomycetes</taxon>
        <taxon>Dothideomycetidae</taxon>
        <taxon>Mycosphaerellales</taxon>
        <taxon>Teratosphaeriaceae</taxon>
        <taxon>Elasticomyces</taxon>
    </lineage>
</organism>
<feature type="region of interest" description="Disordered" evidence="1">
    <location>
        <begin position="821"/>
        <end position="864"/>
    </location>
</feature>
<comment type="caution">
    <text evidence="3">The sequence shown here is derived from an EMBL/GenBank/DDBJ whole genome shotgun (WGS) entry which is preliminary data.</text>
</comment>
<dbReference type="InterPro" id="IPR050471">
    <property type="entry name" value="AB_hydrolase"/>
</dbReference>
<gene>
    <name evidence="3" type="ORF">LTR97_011845</name>
</gene>
<dbReference type="InterPro" id="IPR029058">
    <property type="entry name" value="AB_hydrolase_fold"/>
</dbReference>
<reference evidence="3" key="1">
    <citation type="submission" date="2023-08" db="EMBL/GenBank/DDBJ databases">
        <title>Black Yeasts Isolated from many extreme environments.</title>
        <authorList>
            <person name="Coleine C."/>
            <person name="Stajich J.E."/>
            <person name="Selbmann L."/>
        </authorList>
    </citation>
    <scope>NUCLEOTIDE SEQUENCE</scope>
    <source>
        <strain evidence="3">CCFEE 5810</strain>
    </source>
</reference>
<feature type="region of interest" description="Disordered" evidence="1">
    <location>
        <begin position="1096"/>
        <end position="1146"/>
    </location>
</feature>
<feature type="compositionally biased region" description="Pro residues" evidence="1">
    <location>
        <begin position="1132"/>
        <end position="1146"/>
    </location>
</feature>
<dbReference type="AlphaFoldDB" id="A0AAN7ZKY9"/>
<dbReference type="Proteomes" id="UP001310594">
    <property type="component" value="Unassembled WGS sequence"/>
</dbReference>
<feature type="compositionally biased region" description="Basic and acidic residues" evidence="1">
    <location>
        <begin position="1102"/>
        <end position="1121"/>
    </location>
</feature>
<feature type="compositionally biased region" description="Low complexity" evidence="1">
    <location>
        <begin position="291"/>
        <end position="303"/>
    </location>
</feature>
<feature type="compositionally biased region" description="Basic and acidic residues" evidence="1">
    <location>
        <begin position="487"/>
        <end position="498"/>
    </location>
</feature>
<feature type="compositionally biased region" description="Basic residues" evidence="1">
    <location>
        <begin position="342"/>
        <end position="351"/>
    </location>
</feature>
<feature type="compositionally biased region" description="Basic and acidic residues" evidence="1">
    <location>
        <begin position="428"/>
        <end position="439"/>
    </location>
</feature>
<feature type="region of interest" description="Disordered" evidence="1">
    <location>
        <begin position="271"/>
        <end position="377"/>
    </location>
</feature>
<feature type="region of interest" description="Disordered" evidence="1">
    <location>
        <begin position="126"/>
        <end position="151"/>
    </location>
</feature>
<feature type="compositionally biased region" description="Basic and acidic residues" evidence="1">
    <location>
        <begin position="583"/>
        <end position="604"/>
    </location>
</feature>
<feature type="compositionally biased region" description="Basic residues" evidence="1">
    <location>
        <begin position="39"/>
        <end position="50"/>
    </location>
</feature>
<feature type="compositionally biased region" description="Low complexity" evidence="1">
    <location>
        <begin position="164"/>
        <end position="175"/>
    </location>
</feature>
<dbReference type="PANTHER" id="PTHR43433">
    <property type="entry name" value="HYDROLASE, ALPHA/BETA FOLD FAMILY PROTEIN"/>
    <property type="match status" value="1"/>
</dbReference>
<feature type="region of interest" description="Disordered" evidence="1">
    <location>
        <begin position="392"/>
        <end position="498"/>
    </location>
</feature>
<dbReference type="Pfam" id="PF00561">
    <property type="entry name" value="Abhydrolase_1"/>
    <property type="match status" value="1"/>
</dbReference>
<dbReference type="PANTHER" id="PTHR43433:SF10">
    <property type="entry name" value="AB HYDROLASE-1 DOMAIN-CONTAINING PROTEIN"/>
    <property type="match status" value="1"/>
</dbReference>
<feature type="region of interest" description="Disordered" evidence="1">
    <location>
        <begin position="560"/>
        <end position="615"/>
    </location>
</feature>
<accession>A0AAN7ZKY9</accession>
<evidence type="ECO:0000313" key="3">
    <source>
        <dbReference type="EMBL" id="KAK5691193.1"/>
    </source>
</evidence>
<evidence type="ECO:0000259" key="2">
    <source>
        <dbReference type="Pfam" id="PF00561"/>
    </source>
</evidence>
<dbReference type="EMBL" id="JAVRQU010000022">
    <property type="protein sequence ID" value="KAK5691193.1"/>
    <property type="molecule type" value="Genomic_DNA"/>
</dbReference>
<dbReference type="InterPro" id="IPR000073">
    <property type="entry name" value="AB_hydrolase_1"/>
</dbReference>
<feature type="domain" description="AB hydrolase-1" evidence="2">
    <location>
        <begin position="673"/>
        <end position="778"/>
    </location>
</feature>
<dbReference type="SUPFAM" id="SSF53474">
    <property type="entry name" value="alpha/beta-Hydrolases"/>
    <property type="match status" value="1"/>
</dbReference>
<name>A0AAN7ZKY9_9PEZI</name>
<proteinExistence type="predicted"/>
<feature type="compositionally biased region" description="Basic and acidic residues" evidence="1">
    <location>
        <begin position="392"/>
        <end position="402"/>
    </location>
</feature>